<dbReference type="AlphaFoldDB" id="A0A133XK63"/>
<gene>
    <name evidence="2" type="ORF">AT959_06550</name>
</gene>
<accession>A0A133XK63</accession>
<evidence type="ECO:0000313" key="3">
    <source>
        <dbReference type="Proteomes" id="UP000070186"/>
    </source>
</evidence>
<evidence type="ECO:0000313" key="2">
    <source>
        <dbReference type="EMBL" id="KXB31334.1"/>
    </source>
</evidence>
<keyword evidence="1" id="KW-0175">Coiled coil</keyword>
<reference evidence="2 3" key="1">
    <citation type="submission" date="2015-12" db="EMBL/GenBank/DDBJ databases">
        <title>Nitrous oxide reduction kinetics distinguish bacteria harboring typical versus atypical NosZ.</title>
        <authorList>
            <person name="Yoon S."/>
            <person name="Nissen S."/>
            <person name="Park D."/>
            <person name="Sanford R.A."/>
            <person name="Loeffler F.E."/>
        </authorList>
    </citation>
    <scope>NUCLEOTIDE SEQUENCE [LARGE SCALE GENOMIC DNA]</scope>
    <source>
        <strain evidence="2 3">ATCC BAA-841</strain>
    </source>
</reference>
<sequence>MHHRNVRMDMSVIEKFKNNFLAFLVGALASGATVWSVADGLHKKEVTIIEREKAELQKRLNQAETVLKTQIVLPKACVADAEENPRRKQDVEALIQSLDAEIKAKKVELARNVPMMVDSPKDEGYMRVEVELRSLQQQRDKARLLLIEVTGGKS</sequence>
<comment type="caution">
    <text evidence="2">The sequence shown here is derived from an EMBL/GenBank/DDBJ whole genome shotgun (WGS) entry which is preliminary data.</text>
</comment>
<organism evidence="2 3">
    <name type="scientific">Dechloromonas denitrificans</name>
    <dbReference type="NCBI Taxonomy" id="281362"/>
    <lineage>
        <taxon>Bacteria</taxon>
        <taxon>Pseudomonadati</taxon>
        <taxon>Pseudomonadota</taxon>
        <taxon>Betaproteobacteria</taxon>
        <taxon>Rhodocyclales</taxon>
        <taxon>Azonexaceae</taxon>
        <taxon>Dechloromonas</taxon>
    </lineage>
</organism>
<dbReference type="Proteomes" id="UP000070186">
    <property type="component" value="Unassembled WGS sequence"/>
</dbReference>
<dbReference type="EMBL" id="LODL01000013">
    <property type="protein sequence ID" value="KXB31334.1"/>
    <property type="molecule type" value="Genomic_DNA"/>
</dbReference>
<dbReference type="STRING" id="281362.AT959_06550"/>
<feature type="coiled-coil region" evidence="1">
    <location>
        <begin position="46"/>
        <end position="145"/>
    </location>
</feature>
<keyword evidence="3" id="KW-1185">Reference proteome</keyword>
<name>A0A133XK63_9RHOO</name>
<protein>
    <submittedName>
        <fullName evidence="2">Uncharacterized protein</fullName>
    </submittedName>
</protein>
<evidence type="ECO:0000256" key="1">
    <source>
        <dbReference type="SAM" id="Coils"/>
    </source>
</evidence>
<proteinExistence type="predicted"/>